<gene>
    <name evidence="2" type="ORF">MGN01_25400</name>
</gene>
<evidence type="ECO:0000313" key="3">
    <source>
        <dbReference type="Proteomes" id="UP000321750"/>
    </source>
</evidence>
<feature type="region of interest" description="Disordered" evidence="1">
    <location>
        <begin position="1"/>
        <end position="23"/>
    </location>
</feature>
<reference evidence="2 3" key="1">
    <citation type="submission" date="2019-07" db="EMBL/GenBank/DDBJ databases">
        <title>Whole genome shotgun sequence of Methylobacterium gnaphalii NBRC 107716.</title>
        <authorList>
            <person name="Hosoyama A."/>
            <person name="Uohara A."/>
            <person name="Ohji S."/>
            <person name="Ichikawa N."/>
        </authorList>
    </citation>
    <scope>NUCLEOTIDE SEQUENCE [LARGE SCALE GENOMIC DNA]</scope>
    <source>
        <strain evidence="2 3">NBRC 107716</strain>
    </source>
</reference>
<accession>A0A512JL64</accession>
<dbReference type="InterPro" id="IPR045499">
    <property type="entry name" value="DUF6492"/>
</dbReference>
<keyword evidence="3" id="KW-1185">Reference proteome</keyword>
<dbReference type="AlphaFoldDB" id="A0A512JL64"/>
<protein>
    <submittedName>
        <fullName evidence="2">Uncharacterized protein</fullName>
    </submittedName>
</protein>
<dbReference type="Proteomes" id="UP000321750">
    <property type="component" value="Unassembled WGS sequence"/>
</dbReference>
<sequence length="343" mass="38650">MSAGPIVPFSAGGRPALRNGPGLMEARMPSQTGTLEQGRPETVGLVTLSHRGDLERCTLLFDSIDRHVPRRGQHYVIVDDEDVPLFAPYARADRQILPLSRFVPRWLRPVPALRWRGRRYWWSIYGKPISGWHIQQIVKIEAVRSLPEERFCLIDSDIYFFRDFDAAEIADPNPTPFHVHAGGVTEARPRHKLWVATAARLLATPQPPLPADDYIDQIIIWDQATVRAMVARMESVSGRNWVAAMCRDRDFSEYMIYGAFVVTSPAALARHAPTSESFTRTHWDADELSVADILAMLRAATPRERAFCIQSFGSTPLATIRAALDTFYSENPKTNQKNQTEAA</sequence>
<dbReference type="EMBL" id="BJZV01000013">
    <property type="protein sequence ID" value="GEP10695.1"/>
    <property type="molecule type" value="Genomic_DNA"/>
</dbReference>
<proteinExistence type="predicted"/>
<organism evidence="2 3">
    <name type="scientific">Methylobacterium gnaphalii</name>
    <dbReference type="NCBI Taxonomy" id="1010610"/>
    <lineage>
        <taxon>Bacteria</taxon>
        <taxon>Pseudomonadati</taxon>
        <taxon>Pseudomonadota</taxon>
        <taxon>Alphaproteobacteria</taxon>
        <taxon>Hyphomicrobiales</taxon>
        <taxon>Methylobacteriaceae</taxon>
        <taxon>Methylobacterium</taxon>
    </lineage>
</organism>
<name>A0A512JL64_9HYPH</name>
<evidence type="ECO:0000256" key="1">
    <source>
        <dbReference type="SAM" id="MobiDB-lite"/>
    </source>
</evidence>
<dbReference type="Pfam" id="PF20102">
    <property type="entry name" value="DUF6492"/>
    <property type="match status" value="1"/>
</dbReference>
<comment type="caution">
    <text evidence="2">The sequence shown here is derived from an EMBL/GenBank/DDBJ whole genome shotgun (WGS) entry which is preliminary data.</text>
</comment>
<dbReference type="RefSeq" id="WP_238257576.1">
    <property type="nucleotide sequence ID" value="NZ_BJZV01000013.1"/>
</dbReference>
<evidence type="ECO:0000313" key="2">
    <source>
        <dbReference type="EMBL" id="GEP10695.1"/>
    </source>
</evidence>